<reference evidence="2" key="1">
    <citation type="journal article" date="2014" name="Science">
        <title>Ancient hybridizations among the ancestral genomes of bread wheat.</title>
        <authorList>
            <consortium name="International Wheat Genome Sequencing Consortium,"/>
            <person name="Marcussen T."/>
            <person name="Sandve S.R."/>
            <person name="Heier L."/>
            <person name="Spannagl M."/>
            <person name="Pfeifer M."/>
            <person name="Jakobsen K.S."/>
            <person name="Wulff B.B."/>
            <person name="Steuernagel B."/>
            <person name="Mayer K.F."/>
            <person name="Olsen O.A."/>
        </authorList>
    </citation>
    <scope>NUCLEOTIDE SEQUENCE [LARGE SCALE GENOMIC DNA]</scope>
    <source>
        <strain evidence="2">cv. AL8/78</strain>
    </source>
</reference>
<evidence type="ECO:0000313" key="1">
    <source>
        <dbReference type="EnsemblPlants" id="AET6Gv20593400.5"/>
    </source>
</evidence>
<reference evidence="1" key="3">
    <citation type="journal article" date="2017" name="Nature">
        <title>Genome sequence of the progenitor of the wheat D genome Aegilops tauschii.</title>
        <authorList>
            <person name="Luo M.C."/>
            <person name="Gu Y.Q."/>
            <person name="Puiu D."/>
            <person name="Wang H."/>
            <person name="Twardziok S.O."/>
            <person name="Deal K.R."/>
            <person name="Huo N."/>
            <person name="Zhu T."/>
            <person name="Wang L."/>
            <person name="Wang Y."/>
            <person name="McGuire P.E."/>
            <person name="Liu S."/>
            <person name="Long H."/>
            <person name="Ramasamy R.K."/>
            <person name="Rodriguez J.C."/>
            <person name="Van S.L."/>
            <person name="Yuan L."/>
            <person name="Wang Z."/>
            <person name="Xia Z."/>
            <person name="Xiao L."/>
            <person name="Anderson O.D."/>
            <person name="Ouyang S."/>
            <person name="Liang Y."/>
            <person name="Zimin A.V."/>
            <person name="Pertea G."/>
            <person name="Qi P."/>
            <person name="Bennetzen J.L."/>
            <person name="Dai X."/>
            <person name="Dawson M.W."/>
            <person name="Muller H.G."/>
            <person name="Kugler K."/>
            <person name="Rivarola-Duarte L."/>
            <person name="Spannagl M."/>
            <person name="Mayer K.F.X."/>
            <person name="Lu F.H."/>
            <person name="Bevan M.W."/>
            <person name="Leroy P."/>
            <person name="Li P."/>
            <person name="You F.M."/>
            <person name="Sun Q."/>
            <person name="Liu Z."/>
            <person name="Lyons E."/>
            <person name="Wicker T."/>
            <person name="Salzberg S.L."/>
            <person name="Devos K.M."/>
            <person name="Dvorak J."/>
        </authorList>
    </citation>
    <scope>NUCLEOTIDE SEQUENCE [LARGE SCALE GENOMIC DNA]</scope>
    <source>
        <strain evidence="1">cv. AL8/78</strain>
    </source>
</reference>
<reference evidence="2" key="2">
    <citation type="journal article" date="2017" name="Nat. Plants">
        <title>The Aegilops tauschii genome reveals multiple impacts of transposons.</title>
        <authorList>
            <person name="Zhao G."/>
            <person name="Zou C."/>
            <person name="Li K."/>
            <person name="Wang K."/>
            <person name="Li T."/>
            <person name="Gao L."/>
            <person name="Zhang X."/>
            <person name="Wang H."/>
            <person name="Yang Z."/>
            <person name="Liu X."/>
            <person name="Jiang W."/>
            <person name="Mao L."/>
            <person name="Kong X."/>
            <person name="Jiao Y."/>
            <person name="Jia J."/>
        </authorList>
    </citation>
    <scope>NUCLEOTIDE SEQUENCE [LARGE SCALE GENOMIC DNA]</scope>
    <source>
        <strain evidence="2">cv. AL8/78</strain>
    </source>
</reference>
<reference evidence="1" key="4">
    <citation type="submission" date="2019-03" db="UniProtKB">
        <authorList>
            <consortium name="EnsemblPlants"/>
        </authorList>
    </citation>
    <scope>IDENTIFICATION</scope>
</reference>
<reference evidence="1" key="5">
    <citation type="journal article" date="2021" name="G3 (Bethesda)">
        <title>Aegilops tauschii genome assembly Aet v5.0 features greater sequence contiguity and improved annotation.</title>
        <authorList>
            <person name="Wang L."/>
            <person name="Zhu T."/>
            <person name="Rodriguez J.C."/>
            <person name="Deal K.R."/>
            <person name="Dubcovsky J."/>
            <person name="McGuire P.E."/>
            <person name="Lux T."/>
            <person name="Spannagl M."/>
            <person name="Mayer K.F.X."/>
            <person name="Baldrich P."/>
            <person name="Meyers B.C."/>
            <person name="Huo N."/>
            <person name="Gu Y.Q."/>
            <person name="Zhou H."/>
            <person name="Devos K.M."/>
            <person name="Bennetzen J.L."/>
            <person name="Unver T."/>
            <person name="Budak H."/>
            <person name="Gulick P.J."/>
            <person name="Galiba G."/>
            <person name="Kalapos B."/>
            <person name="Nelson D.R."/>
            <person name="Li P."/>
            <person name="You F.M."/>
            <person name="Luo M.C."/>
            <person name="Dvorak J."/>
        </authorList>
    </citation>
    <scope>NUCLEOTIDE SEQUENCE [LARGE SCALE GENOMIC DNA]</scope>
    <source>
        <strain evidence="1">cv. AL8/78</strain>
    </source>
</reference>
<keyword evidence="2" id="KW-1185">Reference proteome</keyword>
<dbReference type="AlphaFoldDB" id="A0A453P3N0"/>
<organism evidence="1 2">
    <name type="scientific">Aegilops tauschii subsp. strangulata</name>
    <name type="common">Goatgrass</name>
    <dbReference type="NCBI Taxonomy" id="200361"/>
    <lineage>
        <taxon>Eukaryota</taxon>
        <taxon>Viridiplantae</taxon>
        <taxon>Streptophyta</taxon>
        <taxon>Embryophyta</taxon>
        <taxon>Tracheophyta</taxon>
        <taxon>Spermatophyta</taxon>
        <taxon>Magnoliopsida</taxon>
        <taxon>Liliopsida</taxon>
        <taxon>Poales</taxon>
        <taxon>Poaceae</taxon>
        <taxon>BOP clade</taxon>
        <taxon>Pooideae</taxon>
        <taxon>Triticodae</taxon>
        <taxon>Triticeae</taxon>
        <taxon>Triticinae</taxon>
        <taxon>Aegilops</taxon>
    </lineage>
</organism>
<protein>
    <submittedName>
        <fullName evidence="1">Uncharacterized protein</fullName>
    </submittedName>
</protein>
<sequence>VVVASGLSQRKKGSRKEKHRCLVVLPHQHPSIPVPLTSCNPFPPLIPLLPTNPSR</sequence>
<dbReference type="Proteomes" id="UP000015105">
    <property type="component" value="Chromosome 6D"/>
</dbReference>
<evidence type="ECO:0000313" key="2">
    <source>
        <dbReference type="Proteomes" id="UP000015105"/>
    </source>
</evidence>
<name>A0A453P3N0_AEGTS</name>
<proteinExistence type="predicted"/>
<dbReference type="EnsemblPlants" id="AET6Gv20593400.5">
    <property type="protein sequence ID" value="AET6Gv20593400.5"/>
    <property type="gene ID" value="AET6Gv20593400"/>
</dbReference>
<accession>A0A453P3N0</accession>
<dbReference type="Gramene" id="AET6Gv20593400.5">
    <property type="protein sequence ID" value="AET6Gv20593400.5"/>
    <property type="gene ID" value="AET6Gv20593400"/>
</dbReference>